<protein>
    <submittedName>
        <fullName evidence="2">Uncharacterized protein</fullName>
    </submittedName>
</protein>
<evidence type="ECO:0000313" key="2">
    <source>
        <dbReference type="EMBL" id="GAA4912394.1"/>
    </source>
</evidence>
<keyword evidence="1" id="KW-0472">Membrane</keyword>
<accession>A0ABP9FR35</accession>
<dbReference type="RefSeq" id="WP_345330352.1">
    <property type="nucleotide sequence ID" value="NZ_BAABJI010000002.1"/>
</dbReference>
<evidence type="ECO:0000256" key="1">
    <source>
        <dbReference type="SAM" id="Phobius"/>
    </source>
</evidence>
<dbReference type="EMBL" id="BAABJI010000002">
    <property type="protein sequence ID" value="GAA4912394.1"/>
    <property type="molecule type" value="Genomic_DNA"/>
</dbReference>
<keyword evidence="3" id="KW-1185">Reference proteome</keyword>
<keyword evidence="1" id="KW-1133">Transmembrane helix</keyword>
<gene>
    <name evidence="2" type="ORF">GCM10023313_14350</name>
</gene>
<feature type="transmembrane region" description="Helical" evidence="1">
    <location>
        <begin position="32"/>
        <end position="54"/>
    </location>
</feature>
<keyword evidence="1" id="KW-0812">Transmembrane</keyword>
<reference evidence="3" key="1">
    <citation type="journal article" date="2019" name="Int. J. Syst. Evol. Microbiol.">
        <title>The Global Catalogue of Microorganisms (GCM) 10K type strain sequencing project: providing services to taxonomists for standard genome sequencing and annotation.</title>
        <authorList>
            <consortium name="The Broad Institute Genomics Platform"/>
            <consortium name="The Broad Institute Genome Sequencing Center for Infectious Disease"/>
            <person name="Wu L."/>
            <person name="Ma J."/>
        </authorList>
    </citation>
    <scope>NUCLEOTIDE SEQUENCE [LARGE SCALE GENOMIC DNA]</scope>
    <source>
        <strain evidence="3">JCM 18283</strain>
    </source>
</reference>
<sequence>MKKTDLLLSLLIITLLATAVWAKINHVDYSNNIIDFSIIGSLLILITLIIRAITRMLKAK</sequence>
<name>A0ABP9FR35_9SPHI</name>
<comment type="caution">
    <text evidence="2">The sequence shown here is derived from an EMBL/GenBank/DDBJ whole genome shotgun (WGS) entry which is preliminary data.</text>
</comment>
<organism evidence="2 3">
    <name type="scientific">Mucilaginibacter defluvii</name>
    <dbReference type="NCBI Taxonomy" id="1196019"/>
    <lineage>
        <taxon>Bacteria</taxon>
        <taxon>Pseudomonadati</taxon>
        <taxon>Bacteroidota</taxon>
        <taxon>Sphingobacteriia</taxon>
        <taxon>Sphingobacteriales</taxon>
        <taxon>Sphingobacteriaceae</taxon>
        <taxon>Mucilaginibacter</taxon>
    </lineage>
</organism>
<evidence type="ECO:0000313" key="3">
    <source>
        <dbReference type="Proteomes" id="UP001501436"/>
    </source>
</evidence>
<proteinExistence type="predicted"/>
<dbReference type="Proteomes" id="UP001501436">
    <property type="component" value="Unassembled WGS sequence"/>
</dbReference>